<evidence type="ECO:0000313" key="4">
    <source>
        <dbReference type="EMBL" id="ADY36508.1"/>
    </source>
</evidence>
<dbReference type="AlphaFoldDB" id="F0R2V2"/>
<dbReference type="InterPro" id="IPR058626">
    <property type="entry name" value="MdtA-like_b-barrel"/>
</dbReference>
<evidence type="ECO:0000256" key="1">
    <source>
        <dbReference type="ARBA" id="ARBA00009477"/>
    </source>
</evidence>
<dbReference type="eggNOG" id="COG0845">
    <property type="taxonomic scope" value="Bacteria"/>
</dbReference>
<gene>
    <name evidence="4" type="ordered locus">Bacsa_1952</name>
</gene>
<feature type="domain" description="Multidrug resistance protein MdtA-like barrel-sandwich hybrid" evidence="2">
    <location>
        <begin position="22"/>
        <end position="162"/>
    </location>
</feature>
<dbReference type="Gene3D" id="1.10.287.470">
    <property type="entry name" value="Helix hairpin bin"/>
    <property type="match status" value="1"/>
</dbReference>
<dbReference type="GO" id="GO:0005886">
    <property type="term" value="C:plasma membrane"/>
    <property type="evidence" value="ECO:0007669"/>
    <property type="project" value="TreeGrafter"/>
</dbReference>
<dbReference type="NCBIfam" id="TIGR01730">
    <property type="entry name" value="RND_mfp"/>
    <property type="match status" value="1"/>
</dbReference>
<dbReference type="EMBL" id="CP002530">
    <property type="protein sequence ID" value="ADY36508.1"/>
    <property type="molecule type" value="Genomic_DNA"/>
</dbReference>
<dbReference type="KEGG" id="bsa:Bacsa_1952"/>
<dbReference type="Pfam" id="PF25917">
    <property type="entry name" value="BSH_RND"/>
    <property type="match status" value="1"/>
</dbReference>
<evidence type="ECO:0000259" key="2">
    <source>
        <dbReference type="Pfam" id="PF25917"/>
    </source>
</evidence>
<dbReference type="GO" id="GO:0046677">
    <property type="term" value="P:response to antibiotic"/>
    <property type="evidence" value="ECO:0007669"/>
    <property type="project" value="TreeGrafter"/>
</dbReference>
<organism evidence="4 5">
    <name type="scientific">Phocaeicola salanitronis (strain DSM 18170 / JCM 13657 / CCUG 60908 / BL78)</name>
    <name type="common">Bacteroides salanitronis</name>
    <dbReference type="NCBI Taxonomy" id="667015"/>
    <lineage>
        <taxon>Bacteria</taxon>
        <taxon>Pseudomonadati</taxon>
        <taxon>Bacteroidota</taxon>
        <taxon>Bacteroidia</taxon>
        <taxon>Bacteroidales</taxon>
        <taxon>Bacteroidaceae</taxon>
        <taxon>Phocaeicola</taxon>
    </lineage>
</organism>
<dbReference type="InterPro" id="IPR058625">
    <property type="entry name" value="MdtA-like_BSH"/>
</dbReference>
<feature type="domain" description="Multidrug resistance protein MdtA-like beta-barrel" evidence="3">
    <location>
        <begin position="168"/>
        <end position="254"/>
    </location>
</feature>
<dbReference type="Gene3D" id="2.40.30.170">
    <property type="match status" value="1"/>
</dbReference>
<dbReference type="GO" id="GO:0030313">
    <property type="term" value="C:cell envelope"/>
    <property type="evidence" value="ECO:0007669"/>
    <property type="project" value="UniProtKB-SubCell"/>
</dbReference>
<dbReference type="OrthoDB" id="9801814at2"/>
<dbReference type="HOGENOM" id="CLU_018816_2_1_10"/>
<dbReference type="STRING" id="667015.Bacsa_1952"/>
<dbReference type="Gene3D" id="2.40.420.20">
    <property type="match status" value="1"/>
</dbReference>
<dbReference type="SUPFAM" id="SSF111369">
    <property type="entry name" value="HlyD-like secretion proteins"/>
    <property type="match status" value="1"/>
</dbReference>
<proteinExistence type="inferred from homology"/>
<dbReference type="Proteomes" id="UP000007486">
    <property type="component" value="Chromosome"/>
</dbReference>
<dbReference type="PANTHER" id="PTHR30158">
    <property type="entry name" value="ACRA/E-RELATED COMPONENT OF DRUG EFFLUX TRANSPORTER"/>
    <property type="match status" value="1"/>
</dbReference>
<dbReference type="Pfam" id="PF25944">
    <property type="entry name" value="Beta-barrel_RND"/>
    <property type="match status" value="1"/>
</dbReference>
<comment type="similarity">
    <text evidence="1">Belongs to the membrane fusion protein (MFP) (TC 8.A.1) family.</text>
</comment>
<dbReference type="GO" id="GO:0015562">
    <property type="term" value="F:efflux transmembrane transporter activity"/>
    <property type="evidence" value="ECO:0007669"/>
    <property type="project" value="InterPro"/>
</dbReference>
<dbReference type="Gene3D" id="2.40.50.100">
    <property type="match status" value="1"/>
</dbReference>
<evidence type="ECO:0000313" key="5">
    <source>
        <dbReference type="Proteomes" id="UP000007486"/>
    </source>
</evidence>
<dbReference type="InterPro" id="IPR006143">
    <property type="entry name" value="RND_pump_MFP"/>
</dbReference>
<protein>
    <submittedName>
        <fullName evidence="4">Efflux transporter, RND family, MFP subunit</fullName>
    </submittedName>
</protein>
<name>F0R2V2_PHOSB</name>
<keyword evidence="5" id="KW-1185">Reference proteome</keyword>
<reference evidence="4 5" key="1">
    <citation type="journal article" date="2011" name="Stand. Genomic Sci.">
        <title>Complete genome sequence of Bacteroides salanitronis type strain (BL78).</title>
        <authorList>
            <person name="Gronow S."/>
            <person name="Held B."/>
            <person name="Lucas S."/>
            <person name="Lapidus A."/>
            <person name="Del Rio T.G."/>
            <person name="Nolan M."/>
            <person name="Tice H."/>
            <person name="Deshpande S."/>
            <person name="Cheng J.F."/>
            <person name="Pitluck S."/>
            <person name="Liolios K."/>
            <person name="Pagani I."/>
            <person name="Ivanova N."/>
            <person name="Mavromatis K."/>
            <person name="Pati A."/>
            <person name="Tapia R."/>
            <person name="Han C."/>
            <person name="Goodwin L."/>
            <person name="Chen A."/>
            <person name="Palaniappan K."/>
            <person name="Land M."/>
            <person name="Hauser L."/>
            <person name="Chang Y.J."/>
            <person name="Jeffries C.D."/>
            <person name="Brambilla E.M."/>
            <person name="Rohde M."/>
            <person name="Goker M."/>
            <person name="Detter J.C."/>
            <person name="Woyke T."/>
            <person name="Bristow J."/>
            <person name="Markowitz V."/>
            <person name="Hugenholtz P."/>
            <person name="Kyrpides N.C."/>
            <person name="Klenk H.P."/>
            <person name="Eisen J.A."/>
        </authorList>
    </citation>
    <scope>NUCLEOTIDE SEQUENCE [LARGE SCALE GENOMIC DNA]</scope>
    <source>
        <strain evidence="4 5">DSM 18170</strain>
    </source>
</reference>
<accession>F0R2V2</accession>
<sequence>MAQSAVEVTEDYPATIRGRQDIEIFPQVSGKITRVAVTEGERVCRGQTLFIIDQVPYEAALQTAIANVEAASAAVATAQLTYDGKRQLFDQKVISQFELSTAHNALLTAQAQQAQAEAQELNARNNLSYTIVTSPADGVVGTIPYRVGALVSSSSASPLTTVSDNSVMYVYFSLPENRMLSLIRRYGSVEQTLRQMPAVTLRLNDGTSYGVEGRVESISGVIDAQTGAVSLRAAFANPTGLLHSGGAGNVLITEKKDSALTIPQGATYELQDKVFAYRVVDGKAKATRIEVTPLNEAKKYIVRSGLSAGERIVSEGVGLLQDGMPVSVK</sequence>
<dbReference type="PANTHER" id="PTHR30158:SF23">
    <property type="entry name" value="MULTIDRUG RESISTANCE PROTEIN MEXA"/>
    <property type="match status" value="1"/>
</dbReference>
<evidence type="ECO:0000259" key="3">
    <source>
        <dbReference type="Pfam" id="PF25944"/>
    </source>
</evidence>